<keyword evidence="4" id="KW-1185">Reference proteome</keyword>
<feature type="compositionally biased region" description="Polar residues" evidence="2">
    <location>
        <begin position="279"/>
        <end position="290"/>
    </location>
</feature>
<comment type="caution">
    <text evidence="3">The sequence shown here is derived from an EMBL/GenBank/DDBJ whole genome shotgun (WGS) entry which is preliminary data.</text>
</comment>
<feature type="region of interest" description="Disordered" evidence="2">
    <location>
        <begin position="220"/>
        <end position="242"/>
    </location>
</feature>
<dbReference type="Gene3D" id="1.20.1260.60">
    <property type="entry name" value="Vacuolar protein sorting-associated protein Ist1"/>
    <property type="match status" value="1"/>
</dbReference>
<sequence>MPLFPGYSQTKLKPQLKMAITRLQISNNKKSALMKQQIREIAKLLAETPPKEEKARIKAESLIRDDNTIEACEILSLSCELLAERLSLISHSKTCPEDLVSTISTLLWASYIVDIPELVEVRKQFRYKYGKQFESDALQNVGGVINERVAVKLSVQPPSAYMVQTYLEKIADEHEVKWKPKKALTAEKMAEPMVAPVGYSVQVGAGSGICAGEYDLGNGVSSGGDTEKRASAPPLSPPSAAASMVQPFVPASTLEEEEEVDIYIPGIASVKLENDNRGRTQSAGEDSNANADGDGEERSDNAEESYEDLAARFAKLQR</sequence>
<accession>A0ABD3NJD1</accession>
<evidence type="ECO:0000313" key="4">
    <source>
        <dbReference type="Proteomes" id="UP001530400"/>
    </source>
</evidence>
<dbReference type="InterPro" id="IPR042277">
    <property type="entry name" value="IST1-like"/>
</dbReference>
<dbReference type="InterPro" id="IPR005061">
    <property type="entry name" value="Ist1"/>
</dbReference>
<dbReference type="PANTHER" id="PTHR12161">
    <property type="entry name" value="IST1 FAMILY MEMBER"/>
    <property type="match status" value="1"/>
</dbReference>
<dbReference type="FunFam" id="1.20.1260.60:FF:000002">
    <property type="entry name" value="Vacuolar protein sorting-associated protein IST1"/>
    <property type="match status" value="1"/>
</dbReference>
<evidence type="ECO:0008006" key="5">
    <source>
        <dbReference type="Google" id="ProtNLM"/>
    </source>
</evidence>
<evidence type="ECO:0000256" key="2">
    <source>
        <dbReference type="SAM" id="MobiDB-lite"/>
    </source>
</evidence>
<evidence type="ECO:0000313" key="3">
    <source>
        <dbReference type="EMBL" id="KAL3775967.1"/>
    </source>
</evidence>
<organism evidence="3 4">
    <name type="scientific">Cyclotella atomus</name>
    <dbReference type="NCBI Taxonomy" id="382360"/>
    <lineage>
        <taxon>Eukaryota</taxon>
        <taxon>Sar</taxon>
        <taxon>Stramenopiles</taxon>
        <taxon>Ochrophyta</taxon>
        <taxon>Bacillariophyta</taxon>
        <taxon>Coscinodiscophyceae</taxon>
        <taxon>Thalassiosirophycidae</taxon>
        <taxon>Stephanodiscales</taxon>
        <taxon>Stephanodiscaceae</taxon>
        <taxon>Cyclotella</taxon>
    </lineage>
</organism>
<feature type="region of interest" description="Disordered" evidence="2">
    <location>
        <begin position="267"/>
        <end position="306"/>
    </location>
</feature>
<protein>
    <recommendedName>
        <fullName evidence="5">IST1 homolog</fullName>
    </recommendedName>
</protein>
<evidence type="ECO:0000256" key="1">
    <source>
        <dbReference type="ARBA" id="ARBA00005536"/>
    </source>
</evidence>
<dbReference type="EMBL" id="JALLPJ020001125">
    <property type="protein sequence ID" value="KAL3775967.1"/>
    <property type="molecule type" value="Genomic_DNA"/>
</dbReference>
<reference evidence="3 4" key="1">
    <citation type="submission" date="2024-10" db="EMBL/GenBank/DDBJ databases">
        <title>Updated reference genomes for cyclostephanoid diatoms.</title>
        <authorList>
            <person name="Roberts W.R."/>
            <person name="Alverson A.J."/>
        </authorList>
    </citation>
    <scope>NUCLEOTIDE SEQUENCE [LARGE SCALE GENOMIC DNA]</scope>
    <source>
        <strain evidence="3 4">AJA010-31</strain>
    </source>
</reference>
<proteinExistence type="inferred from homology"/>
<dbReference type="AlphaFoldDB" id="A0ABD3NJD1"/>
<gene>
    <name evidence="3" type="ORF">ACHAWO_012155</name>
</gene>
<comment type="similarity">
    <text evidence="1">Belongs to the IST1 family.</text>
</comment>
<name>A0ABD3NJD1_9STRA</name>
<dbReference type="Pfam" id="PF03398">
    <property type="entry name" value="Ist1"/>
    <property type="match status" value="1"/>
</dbReference>
<dbReference type="PANTHER" id="PTHR12161:SF5">
    <property type="entry name" value="IST1 HOMOLOG"/>
    <property type="match status" value="1"/>
</dbReference>
<dbReference type="Proteomes" id="UP001530400">
    <property type="component" value="Unassembled WGS sequence"/>
</dbReference>